<dbReference type="SUPFAM" id="SSF53743">
    <property type="entry name" value="FucI/AraA N-terminal and middle domains"/>
    <property type="match status" value="1"/>
</dbReference>
<evidence type="ECO:0000313" key="6">
    <source>
        <dbReference type="Proteomes" id="UP000013750"/>
    </source>
</evidence>
<dbReference type="Proteomes" id="UP000013750">
    <property type="component" value="Unassembled WGS sequence"/>
</dbReference>
<gene>
    <name evidence="5" type="ORF">I592_01334</name>
    <name evidence="4" type="ORF">UKC_02632</name>
</gene>
<evidence type="ECO:0000259" key="3">
    <source>
        <dbReference type="Pfam" id="PF02952"/>
    </source>
</evidence>
<dbReference type="eggNOG" id="COG2407">
    <property type="taxonomic scope" value="Bacteria"/>
</dbReference>
<dbReference type="InterPro" id="IPR015888">
    <property type="entry name" value="Fuc_isomerase_C"/>
</dbReference>
<dbReference type="Proteomes" id="UP000014160">
    <property type="component" value="Unassembled WGS sequence"/>
</dbReference>
<dbReference type="PANTHER" id="PTHR36120:SF1">
    <property type="entry name" value="L-FUCOSE ISOMERASE C-TERMINAL DOMAIN-CONTAINING PROTEIN"/>
    <property type="match status" value="1"/>
</dbReference>
<reference evidence="5 7" key="2">
    <citation type="submission" date="2013-03" db="EMBL/GenBank/DDBJ databases">
        <title>The Genome Sequence of Enterococcus gilvus ATCC BAA-350 (PacBio/Illumina hybrid assembly).</title>
        <authorList>
            <consortium name="The Broad Institute Genomics Platform"/>
            <consortium name="The Broad Institute Genome Sequencing Center for Infectious Disease"/>
            <person name="Earl A."/>
            <person name="Russ C."/>
            <person name="Gilmore M."/>
            <person name="Surin D."/>
            <person name="Walker B."/>
            <person name="Young S."/>
            <person name="Zeng Q."/>
            <person name="Gargeya S."/>
            <person name="Fitzgerald M."/>
            <person name="Haas B."/>
            <person name="Abouelleil A."/>
            <person name="Allen A.W."/>
            <person name="Alvarado L."/>
            <person name="Arachchi H.M."/>
            <person name="Berlin A.M."/>
            <person name="Chapman S.B."/>
            <person name="Gainer-Dewar J."/>
            <person name="Goldberg J."/>
            <person name="Griggs A."/>
            <person name="Gujja S."/>
            <person name="Hansen M."/>
            <person name="Howarth C."/>
            <person name="Imamovic A."/>
            <person name="Ireland A."/>
            <person name="Larimer J."/>
            <person name="McCowan C."/>
            <person name="Murphy C."/>
            <person name="Pearson M."/>
            <person name="Poon T.W."/>
            <person name="Priest M."/>
            <person name="Roberts A."/>
            <person name="Saif S."/>
            <person name="Shea T."/>
            <person name="Sisk P."/>
            <person name="Sykes S."/>
            <person name="Wortman J."/>
            <person name="Nusbaum C."/>
            <person name="Birren B."/>
        </authorList>
    </citation>
    <scope>NUCLEOTIDE SEQUENCE [LARGE SCALE GENOMIC DNA]</scope>
    <source>
        <strain evidence="5 7">ATCC BAA-350</strain>
    </source>
</reference>
<dbReference type="GO" id="GO:0005737">
    <property type="term" value="C:cytoplasm"/>
    <property type="evidence" value="ECO:0007669"/>
    <property type="project" value="InterPro"/>
</dbReference>
<keyword evidence="1" id="KW-0413">Isomerase</keyword>
<name>R2XKF3_9ENTE</name>
<dbReference type="InterPro" id="IPR004216">
    <property type="entry name" value="Fuc/Ara_isomerase_C"/>
</dbReference>
<evidence type="ECO:0000313" key="5">
    <source>
        <dbReference type="EMBL" id="EOW82033.1"/>
    </source>
</evidence>
<dbReference type="RefSeq" id="WP_010781005.1">
    <property type="nucleotide sequence ID" value="NZ_ASWH01000001.1"/>
</dbReference>
<dbReference type="InterPro" id="IPR009015">
    <property type="entry name" value="Fucose_isomerase_N/cen_sf"/>
</dbReference>
<dbReference type="Pfam" id="PF02952">
    <property type="entry name" value="Fucose_iso_C"/>
    <property type="match status" value="1"/>
</dbReference>
<dbReference type="EMBL" id="ASWH01000001">
    <property type="protein sequence ID" value="EOW82033.1"/>
    <property type="molecule type" value="Genomic_DNA"/>
</dbReference>
<proteinExistence type="predicted"/>
<dbReference type="PANTHER" id="PTHR36120">
    <property type="entry name" value="FUCOSE ISOMERASE"/>
    <property type="match status" value="1"/>
</dbReference>
<dbReference type="GO" id="GO:0006004">
    <property type="term" value="P:fucose metabolic process"/>
    <property type="evidence" value="ECO:0007669"/>
    <property type="project" value="InterPro"/>
</dbReference>
<evidence type="ECO:0000256" key="1">
    <source>
        <dbReference type="ARBA" id="ARBA00023235"/>
    </source>
</evidence>
<sequence length="444" mass="49452">MLTKVLFLPTARLTFDVELAENIYSQSKELLLNMEGIQPIIPEGLLTDPDMLVDFINVHGLDADVILFQDTTFTDGEFIQNAIDLVNVPVIIWGLKEPSIGGRLRLNSLTGVMSTANVLHNNKRPYLYTRGNPEEKATKINLEKQINVLSAIKKVKNLTIGVIGNYPGGFFFSGANEMDLRNAFGVDLKHYELHDWFDLAKEVNEEEYQSEIDFAEKQIIGLNRTDHTVKRFAQFVKVAKDYIRNDGLSAIAMRCWPDFFVELKAAPCGAFSQLTEQGFPTACEADIHGSLSMYILQMLSKGNAPYMGDVVNIVPENNSIILWHCGFAPYSIANPKTGATAGVHPNRKIGLAMDFGIKPGEVTLFRVGYGPEGYRFVITKGNALDVPNSYLGTSAEIKLDKDADEFVTYTVEQGIEPHFAMIHGDVTKELVEMARVLNIETLVY</sequence>
<dbReference type="HOGENOM" id="CLU_045643_1_0_9"/>
<dbReference type="GO" id="GO:0008736">
    <property type="term" value="F:L-fucose isomerase activity"/>
    <property type="evidence" value="ECO:0007669"/>
    <property type="project" value="InterPro"/>
</dbReference>
<feature type="domain" description="L-fucose isomerase C-terminal" evidence="3">
    <location>
        <begin position="357"/>
        <end position="440"/>
    </location>
</feature>
<dbReference type="PATRIC" id="fig|1158614.3.peg.2624"/>
<keyword evidence="7" id="KW-1185">Reference proteome</keyword>
<dbReference type="OrthoDB" id="5838738at2"/>
<comment type="caution">
    <text evidence="4">The sequence shown here is derived from an EMBL/GenBank/DDBJ whole genome shotgun (WGS) entry which is preliminary data.</text>
</comment>
<accession>R2XKF3</accession>
<evidence type="ECO:0000313" key="7">
    <source>
        <dbReference type="Proteomes" id="UP000014160"/>
    </source>
</evidence>
<evidence type="ECO:0000313" key="4">
    <source>
        <dbReference type="EMBL" id="EOI55424.1"/>
    </source>
</evidence>
<protein>
    <recommendedName>
        <fullName evidence="3">L-fucose isomerase C-terminal domain-containing protein</fullName>
    </recommendedName>
</protein>
<organism evidence="4 6">
    <name type="scientific">Enterococcus gilvus ATCC BAA-350</name>
    <dbReference type="NCBI Taxonomy" id="1158614"/>
    <lineage>
        <taxon>Bacteria</taxon>
        <taxon>Bacillati</taxon>
        <taxon>Bacillota</taxon>
        <taxon>Bacilli</taxon>
        <taxon>Lactobacillales</taxon>
        <taxon>Enterococcaceae</taxon>
        <taxon>Enterococcus</taxon>
    </lineage>
</organism>
<keyword evidence="2" id="KW-0119">Carbohydrate metabolism</keyword>
<reference evidence="4 6" key="1">
    <citation type="submission" date="2013-02" db="EMBL/GenBank/DDBJ databases">
        <title>The Genome Sequence of Enterococcus gilvus ATCC BAA-350.</title>
        <authorList>
            <consortium name="The Broad Institute Genome Sequencing Platform"/>
            <consortium name="The Broad Institute Genome Sequencing Center for Infectious Disease"/>
            <person name="Earl A.M."/>
            <person name="Gilmore M.S."/>
            <person name="Lebreton F."/>
            <person name="Walker B."/>
            <person name="Young S.K."/>
            <person name="Zeng Q."/>
            <person name="Gargeya S."/>
            <person name="Fitzgerald M."/>
            <person name="Haas B."/>
            <person name="Abouelleil A."/>
            <person name="Alvarado L."/>
            <person name="Arachchi H.M."/>
            <person name="Berlin A.M."/>
            <person name="Chapman S.B."/>
            <person name="Dewar J."/>
            <person name="Goldberg J."/>
            <person name="Griggs A."/>
            <person name="Gujja S."/>
            <person name="Hansen M."/>
            <person name="Howarth C."/>
            <person name="Imamovic A."/>
            <person name="Larimer J."/>
            <person name="McCowan C."/>
            <person name="Murphy C."/>
            <person name="Neiman D."/>
            <person name="Pearson M."/>
            <person name="Priest M."/>
            <person name="Roberts A."/>
            <person name="Saif S."/>
            <person name="Shea T."/>
            <person name="Sisk P."/>
            <person name="Sykes S."/>
            <person name="Wortman J."/>
            <person name="Nusbaum C."/>
            <person name="Birren B."/>
        </authorList>
    </citation>
    <scope>NUCLEOTIDE SEQUENCE [LARGE SCALE GENOMIC DNA]</scope>
    <source>
        <strain evidence="4 6">ATCC BAA-350</strain>
    </source>
</reference>
<dbReference type="SUPFAM" id="SSF50443">
    <property type="entry name" value="FucI/AraA C-terminal domain-like"/>
    <property type="match status" value="1"/>
</dbReference>
<dbReference type="EMBL" id="AJDQ01000008">
    <property type="protein sequence ID" value="EOI55424.1"/>
    <property type="molecule type" value="Genomic_DNA"/>
</dbReference>
<dbReference type="AlphaFoldDB" id="R2XKF3"/>
<evidence type="ECO:0000256" key="2">
    <source>
        <dbReference type="ARBA" id="ARBA00023277"/>
    </source>
</evidence>